<dbReference type="EMBL" id="MU394292">
    <property type="protein sequence ID" value="KAI6090071.1"/>
    <property type="molecule type" value="Genomic_DNA"/>
</dbReference>
<reference evidence="1 2" key="1">
    <citation type="journal article" date="2022" name="New Phytol.">
        <title>Ecological generalism drives hyperdiversity of secondary metabolite gene clusters in xylarialean endophytes.</title>
        <authorList>
            <person name="Franco M.E.E."/>
            <person name="Wisecaver J.H."/>
            <person name="Arnold A.E."/>
            <person name="Ju Y.M."/>
            <person name="Slot J.C."/>
            <person name="Ahrendt S."/>
            <person name="Moore L.P."/>
            <person name="Eastman K.E."/>
            <person name="Scott K."/>
            <person name="Konkel Z."/>
            <person name="Mondo S.J."/>
            <person name="Kuo A."/>
            <person name="Hayes R.D."/>
            <person name="Haridas S."/>
            <person name="Andreopoulos B."/>
            <person name="Riley R."/>
            <person name="LaButti K."/>
            <person name="Pangilinan J."/>
            <person name="Lipzen A."/>
            <person name="Amirebrahimi M."/>
            <person name="Yan J."/>
            <person name="Adam C."/>
            <person name="Keymanesh K."/>
            <person name="Ng V."/>
            <person name="Louie K."/>
            <person name="Northen T."/>
            <person name="Drula E."/>
            <person name="Henrissat B."/>
            <person name="Hsieh H.M."/>
            <person name="Youens-Clark K."/>
            <person name="Lutzoni F."/>
            <person name="Miadlikowska J."/>
            <person name="Eastwood D.C."/>
            <person name="Hamelin R.C."/>
            <person name="Grigoriev I.V."/>
            <person name="U'Ren J.M."/>
        </authorList>
    </citation>
    <scope>NUCLEOTIDE SEQUENCE [LARGE SCALE GENOMIC DNA]</scope>
    <source>
        <strain evidence="1 2">ER1909</strain>
    </source>
</reference>
<accession>A0ACC0DBR5</accession>
<protein>
    <submittedName>
        <fullName evidence="1">Uncharacterized protein</fullName>
    </submittedName>
</protein>
<organism evidence="1 2">
    <name type="scientific">Hypoxylon rubiginosum</name>
    <dbReference type="NCBI Taxonomy" id="110542"/>
    <lineage>
        <taxon>Eukaryota</taxon>
        <taxon>Fungi</taxon>
        <taxon>Dikarya</taxon>
        <taxon>Ascomycota</taxon>
        <taxon>Pezizomycotina</taxon>
        <taxon>Sordariomycetes</taxon>
        <taxon>Xylariomycetidae</taxon>
        <taxon>Xylariales</taxon>
        <taxon>Hypoxylaceae</taxon>
        <taxon>Hypoxylon</taxon>
    </lineage>
</organism>
<comment type="caution">
    <text evidence="1">The sequence shown here is derived from an EMBL/GenBank/DDBJ whole genome shotgun (WGS) entry which is preliminary data.</text>
</comment>
<evidence type="ECO:0000313" key="2">
    <source>
        <dbReference type="Proteomes" id="UP001497680"/>
    </source>
</evidence>
<sequence>MSFGFGVGDFIAVGKLVTDIVLALKDSGGSRTEYQDLVRELECLRTGLIHLDKLTATGASPNLTAIKYTALSCRRPLEEFLTKMSKYDGSLGIRPKGNPIKGVIDKIKFPFAHKEDIKNLQVYLSVHVGTINMLLAEYGLETMQLAAERAETGQLHTNKWFENTGALLGRMQSSVVFQGNAILRSMAMLDKVYKMVSGELKASLQSLENAAARVCISTQQIYAVVLEIQSSIAAAPDVRWTFFQDPILVEDALGRKFPLPSEYDYSLLEAIIKHKFQDGPGARQVAAGDYEIMDAKNRQIVISANSSLRPGCSITMAILIRITRLVVLTDAFCPMLHCLSSNITALPGGGRQCCNCGVWFDKSEKKLSSLANLRLVNETSAVANQSDADVNTYREKTSGRKRKRTSKDEDSNVSFKNVKLAARKVEKKHKVDTPQEMRCNTCKFRRIKCDEQRPACTQCVRAKKLCTGYLPPPQVKAFENVQIAPQSGAAYDPPELLLCEPENLEPTGQEELRSEEARQEQAWRWRGPQQQTQAQANGNMILESIDRANEDFANRSYIPSPLANSLLKLGDAALINYLLKGGPETIPEEWSRPLERYVEEDDVQMQQLAAWMTPNNRATSDNGGSGQQDINFSLFH</sequence>
<name>A0ACC0DBR5_9PEZI</name>
<proteinExistence type="predicted"/>
<evidence type="ECO:0000313" key="1">
    <source>
        <dbReference type="EMBL" id="KAI6090071.1"/>
    </source>
</evidence>
<gene>
    <name evidence="1" type="ORF">F4821DRAFT_229563</name>
</gene>
<keyword evidence="2" id="KW-1185">Reference proteome</keyword>
<dbReference type="Proteomes" id="UP001497680">
    <property type="component" value="Unassembled WGS sequence"/>
</dbReference>